<evidence type="ECO:0000256" key="5">
    <source>
        <dbReference type="ARBA" id="ARBA00022692"/>
    </source>
</evidence>
<feature type="transmembrane region" description="Helical" evidence="8">
    <location>
        <begin position="93"/>
        <end position="111"/>
    </location>
</feature>
<name>A0A6N2ZKK6_VEIPA</name>
<dbReference type="PANTHER" id="PTHR30450">
    <property type="entry name" value="ABC TRANSPORTER PERMEASE"/>
    <property type="match status" value="1"/>
</dbReference>
<dbReference type="PROSITE" id="PS50928">
    <property type="entry name" value="ABC_TM1"/>
    <property type="match status" value="1"/>
</dbReference>
<comment type="subcellular location">
    <subcellularLocation>
        <location evidence="1 8">Cell membrane</location>
        <topology evidence="1 8">Multi-pass membrane protein</topology>
    </subcellularLocation>
</comment>
<proteinExistence type="inferred from homology"/>
<dbReference type="InterPro" id="IPR035906">
    <property type="entry name" value="MetI-like_sf"/>
</dbReference>
<feature type="transmembrane region" description="Helical" evidence="8">
    <location>
        <begin position="23"/>
        <end position="46"/>
    </location>
</feature>
<organism evidence="9">
    <name type="scientific">Veillonella parvula</name>
    <name type="common">Staphylococcus parvulus</name>
    <dbReference type="NCBI Taxonomy" id="29466"/>
    <lineage>
        <taxon>Bacteria</taxon>
        <taxon>Bacillati</taxon>
        <taxon>Bacillota</taxon>
        <taxon>Negativicutes</taxon>
        <taxon>Veillonellales</taxon>
        <taxon>Veillonellaceae</taxon>
        <taxon>Veillonella</taxon>
    </lineage>
</organism>
<dbReference type="Gene3D" id="1.10.3720.10">
    <property type="entry name" value="MetI-like"/>
    <property type="match status" value="1"/>
</dbReference>
<dbReference type="RefSeq" id="WP_156697116.1">
    <property type="nucleotide sequence ID" value="NZ_CACRUG010000005.1"/>
</dbReference>
<dbReference type="GO" id="GO:0005886">
    <property type="term" value="C:plasma membrane"/>
    <property type="evidence" value="ECO:0007669"/>
    <property type="project" value="UniProtKB-SubCell"/>
</dbReference>
<evidence type="ECO:0000256" key="3">
    <source>
        <dbReference type="ARBA" id="ARBA00022448"/>
    </source>
</evidence>
<keyword evidence="7 8" id="KW-0472">Membrane</keyword>
<evidence type="ECO:0000256" key="8">
    <source>
        <dbReference type="RuleBase" id="RU363032"/>
    </source>
</evidence>
<evidence type="ECO:0000256" key="4">
    <source>
        <dbReference type="ARBA" id="ARBA00022475"/>
    </source>
</evidence>
<evidence type="ECO:0000256" key="7">
    <source>
        <dbReference type="ARBA" id="ARBA00023136"/>
    </source>
</evidence>
<protein>
    <submittedName>
        <fullName evidence="9">Methionine import system permease protein MetP</fullName>
    </submittedName>
</protein>
<dbReference type="InterPro" id="IPR051322">
    <property type="entry name" value="AA_ABC_Transporter_Permease"/>
</dbReference>
<feature type="transmembrane region" description="Helical" evidence="8">
    <location>
        <begin position="152"/>
        <end position="174"/>
    </location>
</feature>
<evidence type="ECO:0000256" key="6">
    <source>
        <dbReference type="ARBA" id="ARBA00022989"/>
    </source>
</evidence>
<gene>
    <name evidence="9" type="primary">metP</name>
    <name evidence="9" type="ORF">VPLFYP99_01224</name>
</gene>
<dbReference type="Pfam" id="PF00528">
    <property type="entry name" value="BPD_transp_1"/>
    <property type="match status" value="1"/>
</dbReference>
<evidence type="ECO:0000256" key="2">
    <source>
        <dbReference type="ARBA" id="ARBA00007069"/>
    </source>
</evidence>
<reference evidence="9" key="1">
    <citation type="submission" date="2019-11" db="EMBL/GenBank/DDBJ databases">
        <authorList>
            <person name="Feng L."/>
        </authorList>
    </citation>
    <scope>NUCLEOTIDE SEQUENCE</scope>
    <source>
        <strain evidence="9">VparvulaLFYP99</strain>
    </source>
</reference>
<sequence>MDFFMQELGVPGAQLLLAAEQTLYMVFLSLFIGTVLGLIIAVTLVVTNPNGIVKNSIVYTITNTIVNIVRSVPFIILMVFILPLTKMIVGTRVGTIAAIVPLVIFIAPYLARLFENSILEVNKGIIEAAQSMGASYFEVIWHFLLPEAKGSLILSITTGTIGLIGATAMAGAIGAGGVGDLALTYGYERLNFPLMLFTVIILIIFVQIIQTIGNYFARRARRS</sequence>
<feature type="transmembrane region" description="Helical" evidence="8">
    <location>
        <begin position="194"/>
        <end position="217"/>
    </location>
</feature>
<accession>A0A6N2ZKK6</accession>
<keyword evidence="6 8" id="KW-1133">Transmembrane helix</keyword>
<dbReference type="GO" id="GO:0048473">
    <property type="term" value="P:D-methionine transmembrane transport"/>
    <property type="evidence" value="ECO:0007669"/>
    <property type="project" value="TreeGrafter"/>
</dbReference>
<keyword evidence="4" id="KW-1003">Cell membrane</keyword>
<evidence type="ECO:0000256" key="1">
    <source>
        <dbReference type="ARBA" id="ARBA00004651"/>
    </source>
</evidence>
<dbReference type="CDD" id="cd06261">
    <property type="entry name" value="TM_PBP2"/>
    <property type="match status" value="1"/>
</dbReference>
<dbReference type="PANTHER" id="PTHR30450:SF14">
    <property type="entry name" value="TRANSPORTER, PERMEASE PROTEIN, PUTATIVE-RELATED"/>
    <property type="match status" value="1"/>
</dbReference>
<dbReference type="SUPFAM" id="SSF161098">
    <property type="entry name" value="MetI-like"/>
    <property type="match status" value="1"/>
</dbReference>
<dbReference type="AlphaFoldDB" id="A0A6N2ZKK6"/>
<keyword evidence="5 8" id="KW-0812">Transmembrane</keyword>
<keyword evidence="3 8" id="KW-0813">Transport</keyword>
<dbReference type="InterPro" id="IPR000515">
    <property type="entry name" value="MetI-like"/>
</dbReference>
<feature type="transmembrane region" description="Helical" evidence="8">
    <location>
        <begin position="58"/>
        <end position="81"/>
    </location>
</feature>
<comment type="similarity">
    <text evidence="2">Belongs to the binding-protein-dependent transport system permease family. CysTW subfamily.</text>
</comment>
<evidence type="ECO:0000313" key="9">
    <source>
        <dbReference type="EMBL" id="VYT80034.1"/>
    </source>
</evidence>
<dbReference type="EMBL" id="CACRUG010000005">
    <property type="protein sequence ID" value="VYT80034.1"/>
    <property type="molecule type" value="Genomic_DNA"/>
</dbReference>
<dbReference type="FunFam" id="1.10.3720.10:FF:000002">
    <property type="entry name" value="D-methionine ABC transporter permease MetI"/>
    <property type="match status" value="1"/>
</dbReference>